<keyword evidence="4" id="KW-1185">Reference proteome</keyword>
<organism evidence="3 4">
    <name type="scientific">Methyloceanibacter caenitepidi</name>
    <dbReference type="NCBI Taxonomy" id="1384459"/>
    <lineage>
        <taxon>Bacteria</taxon>
        <taxon>Pseudomonadati</taxon>
        <taxon>Pseudomonadota</taxon>
        <taxon>Alphaproteobacteria</taxon>
        <taxon>Hyphomicrobiales</taxon>
        <taxon>Hyphomicrobiaceae</taxon>
        <taxon>Methyloceanibacter</taxon>
    </lineage>
</organism>
<dbReference type="STRING" id="1384459.GL4_1102"/>
<dbReference type="Pfam" id="PF11453">
    <property type="entry name" value="DUF2950"/>
    <property type="match status" value="1"/>
</dbReference>
<dbReference type="HOGENOM" id="CLU_078227_0_0_5"/>
<dbReference type="InterPro" id="IPR021556">
    <property type="entry name" value="DUF2950"/>
</dbReference>
<evidence type="ECO:0000256" key="2">
    <source>
        <dbReference type="SAM" id="SignalP"/>
    </source>
</evidence>
<evidence type="ECO:0000313" key="3">
    <source>
        <dbReference type="EMBL" id="BAQ16562.1"/>
    </source>
</evidence>
<dbReference type="RefSeq" id="WP_045365329.1">
    <property type="nucleotide sequence ID" value="NZ_AP014648.1"/>
</dbReference>
<dbReference type="EMBL" id="AP014648">
    <property type="protein sequence ID" value="BAQ16562.1"/>
    <property type="molecule type" value="Genomic_DNA"/>
</dbReference>
<name>A0A0A8K211_9HYPH</name>
<accession>A0A0A8K211</accession>
<feature type="region of interest" description="Disordered" evidence="1">
    <location>
        <begin position="287"/>
        <end position="306"/>
    </location>
</feature>
<gene>
    <name evidence="3" type="ORF">GL4_1102</name>
</gene>
<evidence type="ECO:0000313" key="4">
    <source>
        <dbReference type="Proteomes" id="UP000031643"/>
    </source>
</evidence>
<dbReference type="OrthoDB" id="108782at2"/>
<evidence type="ECO:0000256" key="1">
    <source>
        <dbReference type="SAM" id="MobiDB-lite"/>
    </source>
</evidence>
<reference evidence="3 4" key="1">
    <citation type="submission" date="2014-09" db="EMBL/GenBank/DDBJ databases">
        <title>Genome sequencing of Methyloceanibacter caenitepidi Gela4.</title>
        <authorList>
            <person name="Takeuchi M."/>
            <person name="Susumu S."/>
            <person name="Kamagata Y."/>
            <person name="Oshima K."/>
            <person name="Hattori M."/>
            <person name="Iwasaki W."/>
        </authorList>
    </citation>
    <scope>NUCLEOTIDE SEQUENCE [LARGE SCALE GENOMIC DNA]</scope>
    <source>
        <strain evidence="3 4">Gela4</strain>
    </source>
</reference>
<dbReference type="Proteomes" id="UP000031643">
    <property type="component" value="Chromosome"/>
</dbReference>
<feature type="chain" id="PRO_5002054416" evidence="2">
    <location>
        <begin position="26"/>
        <end position="306"/>
    </location>
</feature>
<dbReference type="AlphaFoldDB" id="A0A0A8K211"/>
<sequence>MSLVRQLCRAVFGLSLFVLCAQAQAAQQFDSADAAIEALVSAARAGDKQKLLEILGPEGQDVISSGDDVADKNARESFMEAYDKGHELETEGDDFVVLLLGDDDWPFPIPVVKTEDGKWEFDTEGGLEEILIRRIGRNELSAIEAARGYIKAQEDYLALNPDGGKPPAYAQRIMSTPGKKDGLYWPTQESERESPLSKKFAEIIAEGYKPDGINPIPYHGYYFRILKAQGKGAEGGARDYVEDGRMTGGYALIAFPAEYNNSGIMTFIVNQDSPVLEKDLGEDTVETASKIDTFAPDDTWQPAQTP</sequence>
<protein>
    <submittedName>
        <fullName evidence="3">Putative exported protein</fullName>
    </submittedName>
</protein>
<keyword evidence="2" id="KW-0732">Signal</keyword>
<dbReference type="KEGG" id="mcg:GL4_1102"/>
<feature type="signal peptide" evidence="2">
    <location>
        <begin position="1"/>
        <end position="25"/>
    </location>
</feature>
<proteinExistence type="predicted"/>